<keyword evidence="3" id="KW-1185">Reference proteome</keyword>
<protein>
    <submittedName>
        <fullName evidence="2">Uncharacterized protein</fullName>
    </submittedName>
</protein>
<evidence type="ECO:0000256" key="1">
    <source>
        <dbReference type="SAM" id="MobiDB-lite"/>
    </source>
</evidence>
<sequence length="64" mass="7386">MTTSSFPSNTETNPREQLYSITVRDEEGQEDVVNNDEVEKDCQRIQTSSAISKRDEERSHKLII</sequence>
<organism evidence="2 3">
    <name type="scientific">Gossypium australe</name>
    <dbReference type="NCBI Taxonomy" id="47621"/>
    <lineage>
        <taxon>Eukaryota</taxon>
        <taxon>Viridiplantae</taxon>
        <taxon>Streptophyta</taxon>
        <taxon>Embryophyta</taxon>
        <taxon>Tracheophyta</taxon>
        <taxon>Spermatophyta</taxon>
        <taxon>Magnoliopsida</taxon>
        <taxon>eudicotyledons</taxon>
        <taxon>Gunneridae</taxon>
        <taxon>Pentapetalae</taxon>
        <taxon>rosids</taxon>
        <taxon>malvids</taxon>
        <taxon>Malvales</taxon>
        <taxon>Malvaceae</taxon>
        <taxon>Malvoideae</taxon>
        <taxon>Gossypium</taxon>
    </lineage>
</organism>
<evidence type="ECO:0000313" key="2">
    <source>
        <dbReference type="EMBL" id="KAA3462377.1"/>
    </source>
</evidence>
<evidence type="ECO:0000313" key="3">
    <source>
        <dbReference type="Proteomes" id="UP000325315"/>
    </source>
</evidence>
<dbReference type="EMBL" id="SMMG02000009">
    <property type="protein sequence ID" value="KAA3462377.1"/>
    <property type="molecule type" value="Genomic_DNA"/>
</dbReference>
<feature type="compositionally biased region" description="Polar residues" evidence="1">
    <location>
        <begin position="1"/>
        <end position="12"/>
    </location>
</feature>
<dbReference type="Proteomes" id="UP000325315">
    <property type="component" value="Unassembled WGS sequence"/>
</dbReference>
<feature type="region of interest" description="Disordered" evidence="1">
    <location>
        <begin position="1"/>
        <end position="64"/>
    </location>
</feature>
<feature type="compositionally biased region" description="Basic and acidic residues" evidence="1">
    <location>
        <begin position="52"/>
        <end position="64"/>
    </location>
</feature>
<reference evidence="2" key="1">
    <citation type="submission" date="2019-08" db="EMBL/GenBank/DDBJ databases">
        <authorList>
            <person name="Liu F."/>
        </authorList>
    </citation>
    <scope>NUCLEOTIDE SEQUENCE [LARGE SCALE GENOMIC DNA]</scope>
    <source>
        <strain evidence="2">PA1801</strain>
        <tissue evidence="2">Leaf</tissue>
    </source>
</reference>
<dbReference type="AlphaFoldDB" id="A0A5B6UYG8"/>
<name>A0A5B6UYG8_9ROSI</name>
<proteinExistence type="predicted"/>
<feature type="compositionally biased region" description="Acidic residues" evidence="1">
    <location>
        <begin position="27"/>
        <end position="39"/>
    </location>
</feature>
<gene>
    <name evidence="2" type="ORF">EPI10_028868</name>
</gene>
<comment type="caution">
    <text evidence="2">The sequence shown here is derived from an EMBL/GenBank/DDBJ whole genome shotgun (WGS) entry which is preliminary data.</text>
</comment>
<dbReference type="OrthoDB" id="10545948at2759"/>
<accession>A0A5B6UYG8</accession>